<dbReference type="Proteomes" id="UP000095209">
    <property type="component" value="Unassembled WGS sequence"/>
</dbReference>
<dbReference type="STRING" id="1305675.BFG57_10965"/>
<evidence type="ECO:0000313" key="4">
    <source>
        <dbReference type="EMBL" id="OEH93834.1"/>
    </source>
</evidence>
<reference evidence="4 5" key="1">
    <citation type="submission" date="2016-08" db="EMBL/GenBank/DDBJ databases">
        <title>Genome of Bacillus solimangrovi GH2-4.</title>
        <authorList>
            <person name="Lim S."/>
            <person name="Kim B.-C."/>
        </authorList>
    </citation>
    <scope>NUCLEOTIDE SEQUENCE [LARGE SCALE GENOMIC DNA]</scope>
    <source>
        <strain evidence="4 5">GH2-4</strain>
    </source>
</reference>
<dbReference type="PROSITE" id="PS50297">
    <property type="entry name" value="ANK_REP_REGION"/>
    <property type="match status" value="1"/>
</dbReference>
<comment type="caution">
    <text evidence="4">The sequence shown here is derived from an EMBL/GenBank/DDBJ whole genome shotgun (WGS) entry which is preliminary data.</text>
</comment>
<dbReference type="EMBL" id="MJEH01000008">
    <property type="protein sequence ID" value="OEH93834.1"/>
    <property type="molecule type" value="Genomic_DNA"/>
</dbReference>
<evidence type="ECO:0000313" key="5">
    <source>
        <dbReference type="Proteomes" id="UP000095209"/>
    </source>
</evidence>
<dbReference type="InterPro" id="IPR002110">
    <property type="entry name" value="Ankyrin_rpt"/>
</dbReference>
<dbReference type="Gene3D" id="1.25.40.20">
    <property type="entry name" value="Ankyrin repeat-containing domain"/>
    <property type="match status" value="2"/>
</dbReference>
<dbReference type="AlphaFoldDB" id="A0A1E5LIC1"/>
<keyword evidence="5" id="KW-1185">Reference proteome</keyword>
<dbReference type="RefSeq" id="WP_069716125.1">
    <property type="nucleotide sequence ID" value="NZ_MJEH01000008.1"/>
</dbReference>
<dbReference type="PRINTS" id="PR01415">
    <property type="entry name" value="ANKYRIN"/>
</dbReference>
<accession>A0A1E5LIC1</accession>
<dbReference type="SMART" id="SM00248">
    <property type="entry name" value="ANK"/>
    <property type="match status" value="6"/>
</dbReference>
<dbReference type="Gene3D" id="1.50.10.20">
    <property type="match status" value="1"/>
</dbReference>
<proteinExistence type="predicted"/>
<dbReference type="OrthoDB" id="9812708at2"/>
<evidence type="ECO:0000256" key="2">
    <source>
        <dbReference type="ARBA" id="ARBA00023043"/>
    </source>
</evidence>
<keyword evidence="1" id="KW-0677">Repeat</keyword>
<dbReference type="PROSITE" id="PS50088">
    <property type="entry name" value="ANK_REPEAT"/>
    <property type="match status" value="1"/>
</dbReference>
<dbReference type="PANTHER" id="PTHR24198">
    <property type="entry name" value="ANKYRIN REPEAT AND PROTEIN KINASE DOMAIN-CONTAINING PROTEIN"/>
    <property type="match status" value="1"/>
</dbReference>
<dbReference type="SUPFAM" id="SSF48403">
    <property type="entry name" value="Ankyrin repeat"/>
    <property type="match status" value="1"/>
</dbReference>
<name>A0A1E5LIC1_9BACI</name>
<dbReference type="SUPFAM" id="SSF48239">
    <property type="entry name" value="Terpenoid cyclases/Protein prenyltransferases"/>
    <property type="match status" value="2"/>
</dbReference>
<dbReference type="InterPro" id="IPR008930">
    <property type="entry name" value="Terpenoid_cyclase/PrenylTrfase"/>
</dbReference>
<sequence length="696" mass="77157">MLKMNQRETVVRFLHSLQTEQGGFKNTLHDPGLPQPSLSVIKALDFFGHTPHRPDDLFTYITSLYDKATGGFLDPSTGKPSVFSTAIGLLILHGIGAKGFLNDSVMRALAFMSEHATSCEEHFMLIGVIDECKVPFHPTSSILFFRQMEEEDGSFGNSVLYNAIAASALLRIKQPLKNPKTVKSLLLSGQVASGGFANEEGKADLWTTYCVMRALDLLQVRPQITSLTNWIMEMCDGHAFALPNQAANANTTYQCVSILNWICEPVLHAAKCGDVTMMRQWLEAGGDPDITDLQGWTPLMAASVRGQAEIVKLLLSDDNPNAKKADCTRRLDSADASAIFWAGQSGEIETVKLLLRDTPEQIYDISLVNGHNILLQAAFFGSEKHLTLAKWLLEDIGKILSIPKENIEEIEQARLKLTTATNVRGYNGLTMSKLWGNKEMEALFTKYDKSTEQERASYLEKLLTDISIPTTVEESQLKQQLTDRLIHEITNSFKMLNDETADDIEAVKQHLLERMNEILAHPEFDMNCLGGPLSETPIIAAITGVDTSKDIADFRLNVVTMLLEHGADPDIPEKHPMAVDAVIRAAVLNHFPILKKILKYMKSLAFQAALNEKPSINGQTALQDTVHRALTASEDTLQSHLEQIIWCISKGARYDIEDHTGTSPEKLARKALQDSVYKSRALDVMEALGIKNLSLL</sequence>
<dbReference type="InterPro" id="IPR036770">
    <property type="entry name" value="Ankyrin_rpt-contain_sf"/>
</dbReference>
<gene>
    <name evidence="4" type="ORF">BFG57_10965</name>
</gene>
<evidence type="ECO:0000256" key="3">
    <source>
        <dbReference type="PROSITE-ProRule" id="PRU00023"/>
    </source>
</evidence>
<dbReference type="PANTHER" id="PTHR24198:SF165">
    <property type="entry name" value="ANKYRIN REPEAT-CONTAINING PROTEIN-RELATED"/>
    <property type="match status" value="1"/>
</dbReference>
<protein>
    <submittedName>
        <fullName evidence="4">Uncharacterized protein</fullName>
    </submittedName>
</protein>
<evidence type="ECO:0000256" key="1">
    <source>
        <dbReference type="ARBA" id="ARBA00022737"/>
    </source>
</evidence>
<keyword evidence="2 3" id="KW-0040">ANK repeat</keyword>
<dbReference type="Pfam" id="PF12796">
    <property type="entry name" value="Ank_2"/>
    <property type="match status" value="1"/>
</dbReference>
<dbReference type="GO" id="GO:0003824">
    <property type="term" value="F:catalytic activity"/>
    <property type="evidence" value="ECO:0007669"/>
    <property type="project" value="InterPro"/>
</dbReference>
<organism evidence="4 5">
    <name type="scientific">Bacillus solimangrovi</name>
    <dbReference type="NCBI Taxonomy" id="1305675"/>
    <lineage>
        <taxon>Bacteria</taxon>
        <taxon>Bacillati</taxon>
        <taxon>Bacillota</taxon>
        <taxon>Bacilli</taxon>
        <taxon>Bacillales</taxon>
        <taxon>Bacillaceae</taxon>
        <taxon>Bacillus</taxon>
    </lineage>
</organism>
<feature type="repeat" description="ANK" evidence="3">
    <location>
        <begin position="294"/>
        <end position="316"/>
    </location>
</feature>